<evidence type="ECO:0000256" key="2">
    <source>
        <dbReference type="ARBA" id="ARBA00023015"/>
    </source>
</evidence>
<dbReference type="InterPro" id="IPR005119">
    <property type="entry name" value="LysR_subst-bd"/>
</dbReference>
<dbReference type="GO" id="GO:0005829">
    <property type="term" value="C:cytosol"/>
    <property type="evidence" value="ECO:0007669"/>
    <property type="project" value="TreeGrafter"/>
</dbReference>
<comment type="similarity">
    <text evidence="1">Belongs to the LysR transcriptional regulatory family.</text>
</comment>
<dbReference type="Gene3D" id="3.40.190.290">
    <property type="match status" value="1"/>
</dbReference>
<dbReference type="GO" id="GO:0003700">
    <property type="term" value="F:DNA-binding transcription factor activity"/>
    <property type="evidence" value="ECO:0007669"/>
    <property type="project" value="InterPro"/>
</dbReference>
<keyword evidence="2" id="KW-0805">Transcription regulation</keyword>
<dbReference type="PANTHER" id="PTHR30419:SF28">
    <property type="entry name" value="HTH-TYPE TRANSCRIPTIONAL REGULATOR BSDA"/>
    <property type="match status" value="1"/>
</dbReference>
<organism evidence="6 7">
    <name type="scientific">Paenibacillus urinalis</name>
    <dbReference type="NCBI Taxonomy" id="521520"/>
    <lineage>
        <taxon>Bacteria</taxon>
        <taxon>Bacillati</taxon>
        <taxon>Bacillota</taxon>
        <taxon>Bacilli</taxon>
        <taxon>Bacillales</taxon>
        <taxon>Paenibacillaceae</taxon>
        <taxon>Paenibacillus</taxon>
    </lineage>
</organism>
<accession>A0AAX3N134</accession>
<evidence type="ECO:0000313" key="7">
    <source>
        <dbReference type="Proteomes" id="UP001220962"/>
    </source>
</evidence>
<keyword evidence="3" id="KW-0238">DNA-binding</keyword>
<evidence type="ECO:0000256" key="3">
    <source>
        <dbReference type="ARBA" id="ARBA00023125"/>
    </source>
</evidence>
<dbReference type="SUPFAM" id="SSF53850">
    <property type="entry name" value="Periplasmic binding protein-like II"/>
    <property type="match status" value="1"/>
</dbReference>
<evidence type="ECO:0000259" key="5">
    <source>
        <dbReference type="PROSITE" id="PS50931"/>
    </source>
</evidence>
<dbReference type="PROSITE" id="PS50931">
    <property type="entry name" value="HTH_LYSR"/>
    <property type="match status" value="1"/>
</dbReference>
<dbReference type="InterPro" id="IPR036388">
    <property type="entry name" value="WH-like_DNA-bd_sf"/>
</dbReference>
<dbReference type="RefSeq" id="WP_274359286.1">
    <property type="nucleotide sequence ID" value="NZ_CP118101.1"/>
</dbReference>
<keyword evidence="4" id="KW-0804">Transcription</keyword>
<dbReference type="InterPro" id="IPR036390">
    <property type="entry name" value="WH_DNA-bd_sf"/>
</dbReference>
<dbReference type="Pfam" id="PF00126">
    <property type="entry name" value="HTH_1"/>
    <property type="match status" value="1"/>
</dbReference>
<dbReference type="Pfam" id="PF03466">
    <property type="entry name" value="LysR_substrate"/>
    <property type="match status" value="1"/>
</dbReference>
<dbReference type="PRINTS" id="PR00039">
    <property type="entry name" value="HTHLYSR"/>
</dbReference>
<dbReference type="GO" id="GO:0003677">
    <property type="term" value="F:DNA binding"/>
    <property type="evidence" value="ECO:0007669"/>
    <property type="project" value="UniProtKB-KW"/>
</dbReference>
<dbReference type="InterPro" id="IPR050950">
    <property type="entry name" value="HTH-type_LysR_regulators"/>
</dbReference>
<gene>
    <name evidence="6" type="ORF">PUW23_01885</name>
</gene>
<dbReference type="Proteomes" id="UP001220962">
    <property type="component" value="Chromosome"/>
</dbReference>
<dbReference type="Gene3D" id="1.10.10.10">
    <property type="entry name" value="Winged helix-like DNA-binding domain superfamily/Winged helix DNA-binding domain"/>
    <property type="match status" value="1"/>
</dbReference>
<evidence type="ECO:0000256" key="1">
    <source>
        <dbReference type="ARBA" id="ARBA00009437"/>
    </source>
</evidence>
<reference evidence="6" key="1">
    <citation type="submission" date="2023-02" db="EMBL/GenBank/DDBJ databases">
        <title>Pathogen: clinical or host-associated sample.</title>
        <authorList>
            <person name="Hergert J."/>
            <person name="Casey R."/>
            <person name="Wagner J."/>
            <person name="Young E.L."/>
            <person name="Oakeson K.F."/>
        </authorList>
    </citation>
    <scope>NUCLEOTIDE SEQUENCE</scope>
    <source>
        <strain evidence="6">2022CK-00830</strain>
    </source>
</reference>
<feature type="domain" description="HTH lysR-type" evidence="5">
    <location>
        <begin position="1"/>
        <end position="58"/>
    </location>
</feature>
<dbReference type="PANTHER" id="PTHR30419">
    <property type="entry name" value="HTH-TYPE TRANSCRIPTIONAL REGULATOR YBHD"/>
    <property type="match status" value="1"/>
</dbReference>
<name>A0AAX3N134_9BACL</name>
<dbReference type="InterPro" id="IPR000847">
    <property type="entry name" value="LysR_HTH_N"/>
</dbReference>
<evidence type="ECO:0000313" key="6">
    <source>
        <dbReference type="EMBL" id="WDH83018.1"/>
    </source>
</evidence>
<dbReference type="SUPFAM" id="SSF46785">
    <property type="entry name" value="Winged helix' DNA-binding domain"/>
    <property type="match status" value="1"/>
</dbReference>
<protein>
    <submittedName>
        <fullName evidence="6">LysR family transcriptional regulator</fullName>
    </submittedName>
</protein>
<dbReference type="EMBL" id="CP118101">
    <property type="protein sequence ID" value="WDH83018.1"/>
    <property type="molecule type" value="Genomic_DNA"/>
</dbReference>
<sequence length="300" mass="34286">MELQQLRYFQVTARCEHMTKAAQELNVSQPALSKTIARLEEGLGAPLFHREGRQIRLNNFGSSFLVRVDRIFQEIEEGQRQIRDMSGLDNGIISVGISLPHILPFLLTDFLKLHPKVEIKQYQIHSKDMRGPLEQGSMDICISSSPIFGGHIEWMPLLEEEIFLSVPSNHPFADRDSISLEEVKDEIFINRFIGYEFRDLCDHFCSQAGFTANTSIELEEAGAILRLVELGAGISFTPQLSLLNKWGPNTVQLRISNPNCKRTIGIAWNKEHYLTKAAVEFRQFTVDFFRNIVSAYYHQT</sequence>
<proteinExistence type="inferred from homology"/>
<dbReference type="AlphaFoldDB" id="A0AAX3N134"/>
<evidence type="ECO:0000256" key="4">
    <source>
        <dbReference type="ARBA" id="ARBA00023163"/>
    </source>
</evidence>
<dbReference type="FunFam" id="1.10.10.10:FF:000001">
    <property type="entry name" value="LysR family transcriptional regulator"/>
    <property type="match status" value="1"/>
</dbReference>